<accession>A0A375HVS1</accession>
<name>A0A375HVS1_9BURK</name>
<dbReference type="AlphaFoldDB" id="A0A375HVS1"/>
<organism evidence="1 2">
    <name type="scientific">Cupriavidus neocaledonicus</name>
    <dbReference type="NCBI Taxonomy" id="1040979"/>
    <lineage>
        <taxon>Bacteria</taxon>
        <taxon>Pseudomonadati</taxon>
        <taxon>Pseudomonadota</taxon>
        <taxon>Betaproteobacteria</taxon>
        <taxon>Burkholderiales</taxon>
        <taxon>Burkholderiaceae</taxon>
        <taxon>Cupriavidus</taxon>
    </lineage>
</organism>
<reference evidence="1 2" key="1">
    <citation type="submission" date="2018-01" db="EMBL/GenBank/DDBJ databases">
        <authorList>
            <person name="Clerissi C."/>
        </authorList>
    </citation>
    <scope>NUCLEOTIDE SEQUENCE [LARGE SCALE GENOMIC DNA]</scope>
    <source>
        <strain evidence="1">Cupriavidus taiwanensis STM 6160</strain>
        <plasmid evidence="2">iii</plasmid>
    </source>
</reference>
<evidence type="ECO:0000313" key="2">
    <source>
        <dbReference type="Proteomes" id="UP000255168"/>
    </source>
</evidence>
<gene>
    <name evidence="1" type="ORF">CBM2607_P10307</name>
</gene>
<evidence type="ECO:0000313" key="1">
    <source>
        <dbReference type="EMBL" id="SPD62308.1"/>
    </source>
</evidence>
<geneLocation type="plasmid" evidence="2">
    <name>iii</name>
</geneLocation>
<protein>
    <submittedName>
        <fullName evidence="1">Uncharacterized protein</fullName>
    </submittedName>
</protein>
<dbReference type="Proteomes" id="UP000255168">
    <property type="component" value="Plasmid III"/>
</dbReference>
<proteinExistence type="predicted"/>
<sequence length="81" mass="8885">MPAHLTSPSTVGDLVSVDRACLFSFLRSKHTDKQTEKSKALSNQTLDASKVRCNVPKVRCVVPRTCGLMCEQGETRCSARC</sequence>
<keyword evidence="1" id="KW-0614">Plasmid</keyword>
<dbReference type="EMBL" id="LT984808">
    <property type="protein sequence ID" value="SPD62308.1"/>
    <property type="molecule type" value="Genomic_DNA"/>
</dbReference>